<proteinExistence type="predicted"/>
<protein>
    <submittedName>
        <fullName evidence="1">Uncharacterized protein</fullName>
    </submittedName>
</protein>
<keyword evidence="2" id="KW-1185">Reference proteome</keyword>
<dbReference type="Proteomes" id="UP000252519">
    <property type="component" value="Unassembled WGS sequence"/>
</dbReference>
<organism evidence="1 2">
    <name type="scientific">Ancylostoma caninum</name>
    <name type="common">Dog hookworm</name>
    <dbReference type="NCBI Taxonomy" id="29170"/>
    <lineage>
        <taxon>Eukaryota</taxon>
        <taxon>Metazoa</taxon>
        <taxon>Ecdysozoa</taxon>
        <taxon>Nematoda</taxon>
        <taxon>Chromadorea</taxon>
        <taxon>Rhabditida</taxon>
        <taxon>Rhabditina</taxon>
        <taxon>Rhabditomorpha</taxon>
        <taxon>Strongyloidea</taxon>
        <taxon>Ancylostomatidae</taxon>
        <taxon>Ancylostomatinae</taxon>
        <taxon>Ancylostoma</taxon>
    </lineage>
</organism>
<sequence length="90" mass="9932">MTDVCFGAAFILTGIDRFPAINLMNNGGIPSVPRSSCTTHLFVQLLTISYQMQGILSTVVASDRLIAITFPIKYIKFGLWYNVVIIASKF</sequence>
<reference evidence="1 2" key="1">
    <citation type="submission" date="2014-10" db="EMBL/GenBank/DDBJ databases">
        <title>Draft genome of the hookworm Ancylostoma caninum.</title>
        <authorList>
            <person name="Mitreva M."/>
        </authorList>
    </citation>
    <scope>NUCLEOTIDE SEQUENCE [LARGE SCALE GENOMIC DNA]</scope>
    <source>
        <strain evidence="1 2">Baltimore</strain>
    </source>
</reference>
<evidence type="ECO:0000313" key="2">
    <source>
        <dbReference type="Proteomes" id="UP000252519"/>
    </source>
</evidence>
<gene>
    <name evidence="1" type="ORF">ANCCAN_22095</name>
</gene>
<dbReference type="EMBL" id="JOJR01001155">
    <property type="protein sequence ID" value="RCN32110.1"/>
    <property type="molecule type" value="Genomic_DNA"/>
</dbReference>
<name>A0A368FMP7_ANCCA</name>
<comment type="caution">
    <text evidence="1">The sequence shown here is derived from an EMBL/GenBank/DDBJ whole genome shotgun (WGS) entry which is preliminary data.</text>
</comment>
<dbReference type="OrthoDB" id="5872702at2759"/>
<accession>A0A368FMP7</accession>
<evidence type="ECO:0000313" key="1">
    <source>
        <dbReference type="EMBL" id="RCN32110.1"/>
    </source>
</evidence>
<dbReference type="AlphaFoldDB" id="A0A368FMP7"/>